<evidence type="ECO:0000313" key="2">
    <source>
        <dbReference type="Proteomes" id="UP000188605"/>
    </source>
</evidence>
<comment type="caution">
    <text evidence="1">The sequence shown here is derived from an EMBL/GenBank/DDBJ whole genome shotgun (WGS) entry which is preliminary data.</text>
</comment>
<dbReference type="EMBL" id="LJDB01000039">
    <property type="protein sequence ID" value="ONI41264.1"/>
    <property type="molecule type" value="Genomic_DNA"/>
</dbReference>
<name>A0ACC8XEE3_9FIRM</name>
<keyword evidence="2" id="KW-1185">Reference proteome</keyword>
<dbReference type="Proteomes" id="UP000188605">
    <property type="component" value="Unassembled WGS sequence"/>
</dbReference>
<organism evidence="1 2">
    <name type="scientific">Candidatus Epulonipiscium fishelsonii</name>
    <dbReference type="NCBI Taxonomy" id="77094"/>
    <lineage>
        <taxon>Bacteria</taxon>
        <taxon>Bacillati</taxon>
        <taxon>Bacillota</taxon>
        <taxon>Clostridia</taxon>
        <taxon>Lachnospirales</taxon>
        <taxon>Lachnospiraceae</taxon>
        <taxon>Candidatus Epulonipiscium</taxon>
    </lineage>
</organism>
<evidence type="ECO:0000313" key="1">
    <source>
        <dbReference type="EMBL" id="ONI41264.1"/>
    </source>
</evidence>
<protein>
    <submittedName>
        <fullName evidence="1">Diaminopimelate epimerase</fullName>
    </submittedName>
</protein>
<reference evidence="1" key="1">
    <citation type="submission" date="2016-08" db="EMBL/GenBank/DDBJ databases">
        <authorList>
            <person name="Ngugi D.K."/>
            <person name="Miyake S."/>
            <person name="Stingl U."/>
        </authorList>
    </citation>
    <scope>NUCLEOTIDE SEQUENCE</scope>
    <source>
        <strain evidence="1">SCG-B11WGA-EpuloA1</strain>
    </source>
</reference>
<accession>A0ACC8XEE3</accession>
<proteinExistence type="predicted"/>
<sequence>MVLKFCKMHGIGNDYIYFDCLKNELANPSEIAIKLSDRHFGIGGDGIVLICKSTVADAKMRMFNLDGSEGKMCGNAIRCVGKYLYDNHIIDKPTISIDTLSGIKYLDLTVENGEVTGVKVDMGKPILTPADIPVNLTGSSIVDKEVAIDGQLYNITCVSMGNPHCIVFVDNVDSLDLEEIGPRFEYNQIFPDQVNTEFVECLDDGTFKMRVWERGSGETLACGTGACAVAVAMVLNNKASKNQDIIIHLKGGDLTINYTDETVYMSGSATKVFDGIIDL</sequence>
<gene>
    <name evidence="1" type="ORF">AN396_03720</name>
</gene>